<evidence type="ECO:0000313" key="1">
    <source>
        <dbReference type="EMBL" id="EMB21673.1"/>
    </source>
</evidence>
<dbReference type="HOGENOM" id="CLU_140900_2_0_12"/>
<dbReference type="EMBL" id="AGDZ01000028">
    <property type="protein sequence ID" value="EMB21673.1"/>
    <property type="molecule type" value="Genomic_DNA"/>
</dbReference>
<evidence type="ECO:0008006" key="3">
    <source>
        <dbReference type="Google" id="ProtNLM"/>
    </source>
</evidence>
<dbReference type="RefSeq" id="WP_010696927.1">
    <property type="nucleotide sequence ID" value="NZ_KB442454.1"/>
</dbReference>
<name>M2BJG1_TREDN</name>
<gene>
    <name evidence="1" type="ORF">HMPREF9733_02010</name>
</gene>
<sequence>MKKLNISQIMAECEKNAIPDELIDTSEIPEINSLDGFDFGNEKYFKPVKEQVSIRFNKVLLDHFRSKGRRWQSEVNDFLMKAYKNGQI</sequence>
<dbReference type="PATRIC" id="fig|999437.3.peg.2074"/>
<protein>
    <recommendedName>
        <fullName evidence="3">Toxin-antitoxin system, antitoxin component, ribbon-helix-helix domain protein</fullName>
    </recommendedName>
</protein>
<dbReference type="Pfam" id="PF14384">
    <property type="entry name" value="BrnA_antitoxin"/>
    <property type="match status" value="1"/>
</dbReference>
<proteinExistence type="predicted"/>
<reference evidence="1 2" key="1">
    <citation type="submission" date="2012-01" db="EMBL/GenBank/DDBJ databases">
        <title>The Genome Sequence of Treponema denticola SP33.</title>
        <authorList>
            <consortium name="The Broad Institute Genome Sequencing Platform"/>
            <person name="Earl A."/>
            <person name="Ward D."/>
            <person name="Feldgarden M."/>
            <person name="Gevers D."/>
            <person name="Blanton J.M."/>
            <person name="Fenno C.J."/>
            <person name="Baranova O.V."/>
            <person name="Mathney J."/>
            <person name="Dewhirst F.E."/>
            <person name="Izard J."/>
            <person name="Young S.K."/>
            <person name="Zeng Q."/>
            <person name="Gargeya S."/>
            <person name="Fitzgerald M."/>
            <person name="Haas B."/>
            <person name="Abouelleil A."/>
            <person name="Alvarado L."/>
            <person name="Arachchi H.M."/>
            <person name="Berlin A."/>
            <person name="Chapman S.B."/>
            <person name="Gearin G."/>
            <person name="Goldberg J."/>
            <person name="Griggs A."/>
            <person name="Gujja S."/>
            <person name="Hansen M."/>
            <person name="Heiman D."/>
            <person name="Howarth C."/>
            <person name="Larimer J."/>
            <person name="Lui A."/>
            <person name="MacDonald P.J.P."/>
            <person name="McCowen C."/>
            <person name="Montmayeur A."/>
            <person name="Murphy C."/>
            <person name="Neiman D."/>
            <person name="Pearson M."/>
            <person name="Priest M."/>
            <person name="Roberts A."/>
            <person name="Saif S."/>
            <person name="Shea T."/>
            <person name="Sisk P."/>
            <person name="Stolte C."/>
            <person name="Sykes S."/>
            <person name="Wortman J."/>
            <person name="Nusbaum C."/>
            <person name="Birren B."/>
        </authorList>
    </citation>
    <scope>NUCLEOTIDE SEQUENCE [LARGE SCALE GENOMIC DNA]</scope>
    <source>
        <strain evidence="1 2">SP33</strain>
    </source>
</reference>
<organism evidence="1 2">
    <name type="scientific">Treponema denticola SP33</name>
    <dbReference type="NCBI Taxonomy" id="999437"/>
    <lineage>
        <taxon>Bacteria</taxon>
        <taxon>Pseudomonadati</taxon>
        <taxon>Spirochaetota</taxon>
        <taxon>Spirochaetia</taxon>
        <taxon>Spirochaetales</taxon>
        <taxon>Treponemataceae</taxon>
        <taxon>Treponema</taxon>
    </lineage>
</organism>
<comment type="caution">
    <text evidence="1">The sequence shown here is derived from an EMBL/GenBank/DDBJ whole genome shotgun (WGS) entry which is preliminary data.</text>
</comment>
<evidence type="ECO:0000313" key="2">
    <source>
        <dbReference type="Proteomes" id="UP000016183"/>
    </source>
</evidence>
<dbReference type="AlphaFoldDB" id="M2BJG1"/>
<dbReference type="InterPro" id="IPR025528">
    <property type="entry name" value="BrnA_antitoxin"/>
</dbReference>
<accession>M2BJG1</accession>
<dbReference type="Proteomes" id="UP000016183">
    <property type="component" value="Unassembled WGS sequence"/>
</dbReference>